<evidence type="ECO:0000313" key="2">
    <source>
        <dbReference type="Proteomes" id="UP000472372"/>
    </source>
</evidence>
<protein>
    <submittedName>
        <fullName evidence="1">C2H2 type zinc finger domain containing protein</fullName>
    </submittedName>
</protein>
<dbReference type="Proteomes" id="UP000472372">
    <property type="component" value="Chromosome 1"/>
</dbReference>
<dbReference type="EMBL" id="HG992977">
    <property type="protein sequence ID" value="CAE6999935.1"/>
    <property type="molecule type" value="Genomic_DNA"/>
</dbReference>
<dbReference type="AlphaFoldDB" id="A0A6S6VDE6"/>
<sequence length="82" mass="9317">MYLHADLDIITRLAGRCGEEAAHRAYIALQQWSNSRDARTAVAHAGPSPTSRMRDYPLPQPRPRLLHHIPLYYGTTSTHRPN</sequence>
<name>A0A6S6VDE6_9PLEO</name>
<gene>
    <name evidence="1" type="ORF">PTTW11_00977</name>
</gene>
<proteinExistence type="predicted"/>
<organism evidence="1 2">
    <name type="scientific">Pyrenophora teres f. teres</name>
    <dbReference type="NCBI Taxonomy" id="97479"/>
    <lineage>
        <taxon>Eukaryota</taxon>
        <taxon>Fungi</taxon>
        <taxon>Dikarya</taxon>
        <taxon>Ascomycota</taxon>
        <taxon>Pezizomycotina</taxon>
        <taxon>Dothideomycetes</taxon>
        <taxon>Pleosporomycetidae</taxon>
        <taxon>Pleosporales</taxon>
        <taxon>Pleosporineae</taxon>
        <taxon>Pleosporaceae</taxon>
        <taxon>Pyrenophora</taxon>
    </lineage>
</organism>
<evidence type="ECO:0000313" key="1">
    <source>
        <dbReference type="EMBL" id="CAE6999935.1"/>
    </source>
</evidence>
<accession>A0A6S6VDE6</accession>
<reference evidence="1" key="1">
    <citation type="submission" date="2021-02" db="EMBL/GenBank/DDBJ databases">
        <authorList>
            <person name="Syme A R."/>
            <person name="Syme A R."/>
            <person name="Moolhuijzen P."/>
        </authorList>
    </citation>
    <scope>NUCLEOTIDE SEQUENCE</scope>
    <source>
        <strain evidence="1">W1-1</strain>
    </source>
</reference>